<accession>A0AAU8B5Y3</accession>
<name>A0AAU8B5Y3_9CAUD</name>
<reference evidence="1" key="1">
    <citation type="submission" date="2024-03" db="EMBL/GenBank/DDBJ databases">
        <title>Diverse circular DNA viruses in blood, oral, and fecal samples of captive lemurs.</title>
        <authorList>
            <person name="Paietta E.N."/>
            <person name="Kraberger S."/>
            <person name="Lund M.C."/>
            <person name="Custer J.M."/>
            <person name="Vargas K.M."/>
            <person name="Ehmke E.E."/>
            <person name="Yoder A.D."/>
            <person name="Varsani A."/>
        </authorList>
    </citation>
    <scope>NUCLEOTIDE SEQUENCE</scope>
    <source>
        <strain evidence="1">Duke_28FS_1</strain>
    </source>
</reference>
<organism evidence="1">
    <name type="scientific">Dulem virus 39</name>
    <dbReference type="NCBI Taxonomy" id="3145757"/>
    <lineage>
        <taxon>Viruses</taxon>
        <taxon>Duplodnaviria</taxon>
        <taxon>Heunggongvirae</taxon>
        <taxon>Uroviricota</taxon>
        <taxon>Caudoviricetes</taxon>
    </lineage>
</organism>
<sequence length="40" mass="4758">MSRKFLLLLYSKNKYKVFHKQNSLKGIVRNGGAFSRRKEN</sequence>
<proteinExistence type="predicted"/>
<evidence type="ECO:0000313" key="1">
    <source>
        <dbReference type="EMBL" id="XCD07471.1"/>
    </source>
</evidence>
<dbReference type="EMBL" id="PP511791">
    <property type="protein sequence ID" value="XCD07471.1"/>
    <property type="molecule type" value="Genomic_DNA"/>
</dbReference>
<protein>
    <submittedName>
        <fullName evidence="1">Uncharacterized protein</fullName>
    </submittedName>
</protein>